<dbReference type="AlphaFoldDB" id="A0A8G0P8D4"/>
<organism evidence="1 2">
    <name type="scientific">Trichoderma simmonsii</name>
    <dbReference type="NCBI Taxonomy" id="1491479"/>
    <lineage>
        <taxon>Eukaryota</taxon>
        <taxon>Fungi</taxon>
        <taxon>Dikarya</taxon>
        <taxon>Ascomycota</taxon>
        <taxon>Pezizomycotina</taxon>
        <taxon>Sordariomycetes</taxon>
        <taxon>Hypocreomycetidae</taxon>
        <taxon>Hypocreales</taxon>
        <taxon>Hypocreaceae</taxon>
        <taxon>Trichoderma</taxon>
    </lineage>
</organism>
<dbReference type="EMBL" id="CP075864">
    <property type="protein sequence ID" value="QYS93165.1"/>
    <property type="molecule type" value="Genomic_DNA"/>
</dbReference>
<gene>
    <name evidence="1" type="ORF">H0G86_000552</name>
</gene>
<proteinExistence type="predicted"/>
<accession>A0A8G0P8D4</accession>
<name>A0A8G0P8D4_9HYPO</name>
<evidence type="ECO:0000313" key="2">
    <source>
        <dbReference type="Proteomes" id="UP000826661"/>
    </source>
</evidence>
<sequence>MKMKIKKEARSGVFPTWVHLHGETLTSRKGSKSRVSDSSDHNGFFLCYKIRRTTDYLLSRPSSWGMEQSKGKLYLGDLGSIGYCCCCSALNFMSLFFPDDLILR</sequence>
<evidence type="ECO:0000313" key="1">
    <source>
        <dbReference type="EMBL" id="QYS93165.1"/>
    </source>
</evidence>
<protein>
    <submittedName>
        <fullName evidence="1">Uncharacterized protein</fullName>
    </submittedName>
</protein>
<reference evidence="1 2" key="1">
    <citation type="journal article" date="2021" name="BMC Genomics">
        <title>Telomere-to-telomere genome assembly of asparaginase-producing Trichoderma simmonsii.</title>
        <authorList>
            <person name="Chung D."/>
            <person name="Kwon Y.M."/>
            <person name="Yang Y."/>
        </authorList>
    </citation>
    <scope>NUCLEOTIDE SEQUENCE [LARGE SCALE GENOMIC DNA]</scope>
    <source>
        <strain evidence="1 2">GH-Sj1</strain>
    </source>
</reference>
<keyword evidence="2" id="KW-1185">Reference proteome</keyword>
<dbReference type="Proteomes" id="UP000826661">
    <property type="component" value="Chromosome I"/>
</dbReference>